<evidence type="ECO:0000313" key="2">
    <source>
        <dbReference type="EMBL" id="OGY53784.1"/>
    </source>
</evidence>
<proteinExistence type="predicted"/>
<keyword evidence="1" id="KW-1133">Transmembrane helix</keyword>
<dbReference type="Proteomes" id="UP000178122">
    <property type="component" value="Unassembled WGS sequence"/>
</dbReference>
<comment type="caution">
    <text evidence="2">The sequence shown here is derived from an EMBL/GenBank/DDBJ whole genome shotgun (WGS) entry which is preliminary data.</text>
</comment>
<accession>A0A1G1YNA9</accession>
<sequence length="101" mass="10261">MKNIESLLGVAAIGAGASIVGALGAGVYEGVTGERVFENTNMLATTAVTGYGAQLFGVLAARESWGPHIRAAQDKYIALPIVPAITAACYGAGYGIGYLLK</sequence>
<feature type="transmembrane region" description="Helical" evidence="1">
    <location>
        <begin position="7"/>
        <end position="28"/>
    </location>
</feature>
<feature type="transmembrane region" description="Helical" evidence="1">
    <location>
        <begin position="48"/>
        <end position="65"/>
    </location>
</feature>
<evidence type="ECO:0000256" key="1">
    <source>
        <dbReference type="SAM" id="Phobius"/>
    </source>
</evidence>
<organism evidence="2 3">
    <name type="scientific">Candidatus Buchananbacteria bacterium RIFCSPLOWO2_01_FULL_40_23b</name>
    <dbReference type="NCBI Taxonomy" id="1797544"/>
    <lineage>
        <taxon>Bacteria</taxon>
        <taxon>Candidatus Buchananiibacteriota</taxon>
    </lineage>
</organism>
<evidence type="ECO:0000313" key="3">
    <source>
        <dbReference type="Proteomes" id="UP000178122"/>
    </source>
</evidence>
<dbReference type="EMBL" id="MHIN01000040">
    <property type="protein sequence ID" value="OGY53784.1"/>
    <property type="molecule type" value="Genomic_DNA"/>
</dbReference>
<dbReference type="AlphaFoldDB" id="A0A1G1YNA9"/>
<protein>
    <submittedName>
        <fullName evidence="2">Uncharacterized protein</fullName>
    </submittedName>
</protein>
<gene>
    <name evidence="2" type="ORF">A2912_03905</name>
</gene>
<feature type="transmembrane region" description="Helical" evidence="1">
    <location>
        <begin position="77"/>
        <end position="100"/>
    </location>
</feature>
<reference evidence="2 3" key="1">
    <citation type="journal article" date="2016" name="Nat. Commun.">
        <title>Thousands of microbial genomes shed light on interconnected biogeochemical processes in an aquifer system.</title>
        <authorList>
            <person name="Anantharaman K."/>
            <person name="Brown C.T."/>
            <person name="Hug L.A."/>
            <person name="Sharon I."/>
            <person name="Castelle C.J."/>
            <person name="Probst A.J."/>
            <person name="Thomas B.C."/>
            <person name="Singh A."/>
            <person name="Wilkins M.J."/>
            <person name="Karaoz U."/>
            <person name="Brodie E.L."/>
            <person name="Williams K.H."/>
            <person name="Hubbard S.S."/>
            <person name="Banfield J.F."/>
        </authorList>
    </citation>
    <scope>NUCLEOTIDE SEQUENCE [LARGE SCALE GENOMIC DNA]</scope>
</reference>
<name>A0A1G1YNA9_9BACT</name>
<keyword evidence="1" id="KW-0812">Transmembrane</keyword>
<keyword evidence="1" id="KW-0472">Membrane</keyword>